<feature type="transmembrane region" description="Helical" evidence="8">
    <location>
        <begin position="135"/>
        <end position="154"/>
    </location>
</feature>
<dbReference type="AlphaFoldDB" id="A0A0F9C0N5"/>
<feature type="domain" description="Tripartite ATP-independent periplasmic transporters DctQ component" evidence="9">
    <location>
        <begin position="32"/>
        <end position="163"/>
    </location>
</feature>
<dbReference type="Pfam" id="PF04290">
    <property type="entry name" value="DctQ"/>
    <property type="match status" value="1"/>
</dbReference>
<dbReference type="GO" id="GO:0022857">
    <property type="term" value="F:transmembrane transporter activity"/>
    <property type="evidence" value="ECO:0007669"/>
    <property type="project" value="TreeGrafter"/>
</dbReference>
<evidence type="ECO:0000256" key="1">
    <source>
        <dbReference type="ARBA" id="ARBA00004429"/>
    </source>
</evidence>
<keyword evidence="2" id="KW-0813">Transport</keyword>
<keyword evidence="4" id="KW-0997">Cell inner membrane</keyword>
<evidence type="ECO:0000256" key="6">
    <source>
        <dbReference type="ARBA" id="ARBA00022989"/>
    </source>
</evidence>
<accession>A0A0F9C0N5</accession>
<dbReference type="EMBL" id="LAZR01035367">
    <property type="protein sequence ID" value="KKL27704.1"/>
    <property type="molecule type" value="Genomic_DNA"/>
</dbReference>
<comment type="subcellular location">
    <subcellularLocation>
        <location evidence="1">Cell inner membrane</location>
        <topology evidence="1">Multi-pass membrane protein</topology>
    </subcellularLocation>
</comment>
<organism evidence="10">
    <name type="scientific">marine sediment metagenome</name>
    <dbReference type="NCBI Taxonomy" id="412755"/>
    <lineage>
        <taxon>unclassified sequences</taxon>
        <taxon>metagenomes</taxon>
        <taxon>ecological metagenomes</taxon>
    </lineage>
</organism>
<dbReference type="InterPro" id="IPR007387">
    <property type="entry name" value="TRAP_DctQ"/>
</dbReference>
<keyword evidence="5 8" id="KW-0812">Transmembrane</keyword>
<evidence type="ECO:0000256" key="7">
    <source>
        <dbReference type="ARBA" id="ARBA00023136"/>
    </source>
</evidence>
<dbReference type="GO" id="GO:0005886">
    <property type="term" value="C:plasma membrane"/>
    <property type="evidence" value="ECO:0007669"/>
    <property type="project" value="UniProtKB-SubCell"/>
</dbReference>
<sequence>MRRFLDMLYEGAGWAAALSILAICLVVSAQVGLNVLARVGGPGLSYTIPSYADFAGFFLAAGTFLALASTLRHGVHIRVTLLVHRLPSRAQWLTELAALAIGAVMSGYATLYAALLLAESWHYDDKSPGIIAVPLWIPQIFMVVGLGLLTVALVDTFIEALRRRAPVLIDAGEA</sequence>
<dbReference type="GO" id="GO:0015740">
    <property type="term" value="P:C4-dicarboxylate transport"/>
    <property type="evidence" value="ECO:0007669"/>
    <property type="project" value="TreeGrafter"/>
</dbReference>
<name>A0A0F9C0N5_9ZZZZ</name>
<evidence type="ECO:0000256" key="3">
    <source>
        <dbReference type="ARBA" id="ARBA00022475"/>
    </source>
</evidence>
<reference evidence="10" key="1">
    <citation type="journal article" date="2015" name="Nature">
        <title>Complex archaea that bridge the gap between prokaryotes and eukaryotes.</title>
        <authorList>
            <person name="Spang A."/>
            <person name="Saw J.H."/>
            <person name="Jorgensen S.L."/>
            <person name="Zaremba-Niedzwiedzka K."/>
            <person name="Martijn J."/>
            <person name="Lind A.E."/>
            <person name="van Eijk R."/>
            <person name="Schleper C."/>
            <person name="Guy L."/>
            <person name="Ettema T.J."/>
        </authorList>
    </citation>
    <scope>NUCLEOTIDE SEQUENCE</scope>
</reference>
<evidence type="ECO:0000259" key="9">
    <source>
        <dbReference type="Pfam" id="PF04290"/>
    </source>
</evidence>
<keyword evidence="3" id="KW-1003">Cell membrane</keyword>
<feature type="transmembrane region" description="Helical" evidence="8">
    <location>
        <begin position="12"/>
        <end position="31"/>
    </location>
</feature>
<proteinExistence type="predicted"/>
<dbReference type="PANTHER" id="PTHR35011">
    <property type="entry name" value="2,3-DIKETO-L-GULONATE TRAP TRANSPORTER SMALL PERMEASE PROTEIN YIAM"/>
    <property type="match status" value="1"/>
</dbReference>
<evidence type="ECO:0000313" key="10">
    <source>
        <dbReference type="EMBL" id="KKL27704.1"/>
    </source>
</evidence>
<feature type="transmembrane region" description="Helical" evidence="8">
    <location>
        <begin position="92"/>
        <end position="115"/>
    </location>
</feature>
<evidence type="ECO:0000256" key="4">
    <source>
        <dbReference type="ARBA" id="ARBA00022519"/>
    </source>
</evidence>
<feature type="transmembrane region" description="Helical" evidence="8">
    <location>
        <begin position="51"/>
        <end position="71"/>
    </location>
</feature>
<keyword evidence="6 8" id="KW-1133">Transmembrane helix</keyword>
<evidence type="ECO:0000256" key="8">
    <source>
        <dbReference type="SAM" id="Phobius"/>
    </source>
</evidence>
<protein>
    <recommendedName>
        <fullName evidence="9">Tripartite ATP-independent periplasmic transporters DctQ component domain-containing protein</fullName>
    </recommendedName>
</protein>
<evidence type="ECO:0000256" key="5">
    <source>
        <dbReference type="ARBA" id="ARBA00022692"/>
    </source>
</evidence>
<keyword evidence="7 8" id="KW-0472">Membrane</keyword>
<comment type="caution">
    <text evidence="10">The sequence shown here is derived from an EMBL/GenBank/DDBJ whole genome shotgun (WGS) entry which is preliminary data.</text>
</comment>
<gene>
    <name evidence="10" type="ORF">LCGC14_2382490</name>
</gene>
<dbReference type="InterPro" id="IPR055348">
    <property type="entry name" value="DctQ"/>
</dbReference>
<evidence type="ECO:0000256" key="2">
    <source>
        <dbReference type="ARBA" id="ARBA00022448"/>
    </source>
</evidence>
<dbReference type="PANTHER" id="PTHR35011:SF10">
    <property type="entry name" value="TRAP TRANSPORTER SMALL PERMEASE PROTEIN"/>
    <property type="match status" value="1"/>
</dbReference>